<accession>A0AAV4UK82</accession>
<reference evidence="2 3" key="1">
    <citation type="submission" date="2021-06" db="EMBL/GenBank/DDBJ databases">
        <title>Caerostris extrusa draft genome.</title>
        <authorList>
            <person name="Kono N."/>
            <person name="Arakawa K."/>
        </authorList>
    </citation>
    <scope>NUCLEOTIDE SEQUENCE [LARGE SCALE GENOMIC DNA]</scope>
</reference>
<name>A0AAV4UK82_CAEEX</name>
<organism evidence="2 3">
    <name type="scientific">Caerostris extrusa</name>
    <name type="common">Bark spider</name>
    <name type="synonym">Caerostris bankana</name>
    <dbReference type="NCBI Taxonomy" id="172846"/>
    <lineage>
        <taxon>Eukaryota</taxon>
        <taxon>Metazoa</taxon>
        <taxon>Ecdysozoa</taxon>
        <taxon>Arthropoda</taxon>
        <taxon>Chelicerata</taxon>
        <taxon>Arachnida</taxon>
        <taxon>Araneae</taxon>
        <taxon>Araneomorphae</taxon>
        <taxon>Entelegynae</taxon>
        <taxon>Araneoidea</taxon>
        <taxon>Araneidae</taxon>
        <taxon>Caerostris</taxon>
    </lineage>
</organism>
<feature type="compositionally biased region" description="Basic and acidic residues" evidence="1">
    <location>
        <begin position="49"/>
        <end position="65"/>
    </location>
</feature>
<evidence type="ECO:0000256" key="1">
    <source>
        <dbReference type="SAM" id="MobiDB-lite"/>
    </source>
</evidence>
<feature type="compositionally biased region" description="Basic and acidic residues" evidence="1">
    <location>
        <begin position="22"/>
        <end position="40"/>
    </location>
</feature>
<evidence type="ECO:0000313" key="3">
    <source>
        <dbReference type="Proteomes" id="UP001054945"/>
    </source>
</evidence>
<dbReference type="AlphaFoldDB" id="A0AAV4UK82"/>
<feature type="region of interest" description="Disordered" evidence="1">
    <location>
        <begin position="1"/>
        <end position="65"/>
    </location>
</feature>
<gene>
    <name evidence="2" type="ORF">CEXT_730781</name>
</gene>
<keyword evidence="3" id="KW-1185">Reference proteome</keyword>
<comment type="caution">
    <text evidence="2">The sequence shown here is derived from an EMBL/GenBank/DDBJ whole genome shotgun (WGS) entry which is preliminary data.</text>
</comment>
<dbReference type="Proteomes" id="UP001054945">
    <property type="component" value="Unassembled WGS sequence"/>
</dbReference>
<dbReference type="EMBL" id="BPLR01013028">
    <property type="protein sequence ID" value="GIY58176.1"/>
    <property type="molecule type" value="Genomic_DNA"/>
</dbReference>
<protein>
    <submittedName>
        <fullName evidence="2">Uncharacterized protein</fullName>
    </submittedName>
</protein>
<evidence type="ECO:0000313" key="2">
    <source>
        <dbReference type="EMBL" id="GIY58176.1"/>
    </source>
</evidence>
<proteinExistence type="predicted"/>
<sequence length="111" mass="12705">MVDNKGEPNAQPLPSSMKGKNLTRETLRFGKKGIEAEKSNVFKNTTKLSPDENSDRKELPTRRTEVMETDIGLSDLWSAPDHIKTRRFHAGIRTDNDFFFHFTFVPHNTGE</sequence>